<dbReference type="Pfam" id="PF10986">
    <property type="entry name" value="ZrgA"/>
    <property type="match status" value="1"/>
</dbReference>
<gene>
    <name evidence="1" type="ORF">BJI69_14840</name>
</gene>
<dbReference type="AlphaFoldDB" id="A0A0G9HCX2"/>
<dbReference type="KEGG" id="lrz:BJI69_14840"/>
<protein>
    <submittedName>
        <fullName evidence="1">Uncharacterized protein</fullName>
    </submittedName>
</protein>
<keyword evidence="2" id="KW-1185">Reference proteome</keyword>
<evidence type="ECO:0000313" key="1">
    <source>
        <dbReference type="EMBL" id="APG05045.1"/>
    </source>
</evidence>
<proteinExistence type="predicted"/>
<name>A0A0G9HCX2_9GAMM</name>
<dbReference type="EMBL" id="CP017480">
    <property type="protein sequence ID" value="APG05045.1"/>
    <property type="molecule type" value="Genomic_DNA"/>
</dbReference>
<dbReference type="InterPro" id="IPR021253">
    <property type="entry name" value="ZrgA-like"/>
</dbReference>
<accession>A0A0G9HCX2</accession>
<dbReference type="Proteomes" id="UP000182987">
    <property type="component" value="Chromosome"/>
</dbReference>
<dbReference type="PATRIC" id="fig|1440763.5.peg.1270"/>
<evidence type="ECO:0000313" key="2">
    <source>
        <dbReference type="Proteomes" id="UP000182987"/>
    </source>
</evidence>
<dbReference type="OrthoDB" id="7346546at2"/>
<dbReference type="RefSeq" id="WP_046967101.1">
    <property type="nucleotide sequence ID" value="NZ_CP017480.1"/>
</dbReference>
<reference evidence="2" key="1">
    <citation type="submission" date="2016-09" db="EMBL/GenBank/DDBJ databases">
        <authorList>
            <person name="Lysoe E."/>
        </authorList>
    </citation>
    <scope>NUCLEOTIDE SEQUENCE [LARGE SCALE GENOMIC DNA]</scope>
    <source>
        <strain evidence="2">LJ96T</strain>
    </source>
</reference>
<organism evidence="1 2">
    <name type="scientific">Luteibacter rhizovicinus DSM 16549</name>
    <dbReference type="NCBI Taxonomy" id="1440763"/>
    <lineage>
        <taxon>Bacteria</taxon>
        <taxon>Pseudomonadati</taxon>
        <taxon>Pseudomonadota</taxon>
        <taxon>Gammaproteobacteria</taxon>
        <taxon>Lysobacterales</taxon>
        <taxon>Rhodanobacteraceae</taxon>
        <taxon>Luteibacter</taxon>
    </lineage>
</organism>
<dbReference type="STRING" id="1440763.BJI69_14840"/>
<sequence length="173" mass="17768">MKLRTSCFLVLALATGHAAAEERHLGPHVHGQATLQVSVDGPTLAVGLSIPGHDAVGFEHPPANAEQTSTLAKATETLRGGTWLVPVAAAGCKALPAKVVADGFDASAKPGAHGDFDVTSQFTCANPAQLASLDVGLFKAFPALQRVVVDIVGANGATEQILDRTMTRVTLSP</sequence>